<name>A0A412Z5R7_9FIRM</name>
<feature type="domain" description="Nudix hydrolase" evidence="2">
    <location>
        <begin position="12"/>
        <end position="144"/>
    </location>
</feature>
<dbReference type="InterPro" id="IPR020084">
    <property type="entry name" value="NUDIX_hydrolase_CS"/>
</dbReference>
<organism evidence="3 4">
    <name type="scientific">Enterocloster bolteae</name>
    <dbReference type="NCBI Taxonomy" id="208479"/>
    <lineage>
        <taxon>Bacteria</taxon>
        <taxon>Bacillati</taxon>
        <taxon>Bacillota</taxon>
        <taxon>Clostridia</taxon>
        <taxon>Lachnospirales</taxon>
        <taxon>Lachnospiraceae</taxon>
        <taxon>Enterocloster</taxon>
    </lineage>
</organism>
<evidence type="ECO:0000313" key="3">
    <source>
        <dbReference type="EMBL" id="RGV75317.1"/>
    </source>
</evidence>
<dbReference type="AlphaFoldDB" id="A0A412Z5R7"/>
<dbReference type="PROSITE" id="PS51462">
    <property type="entry name" value="NUDIX"/>
    <property type="match status" value="1"/>
</dbReference>
<dbReference type="InterPro" id="IPR015797">
    <property type="entry name" value="NUDIX_hydrolase-like_dom_sf"/>
</dbReference>
<proteinExistence type="predicted"/>
<sequence>MISVEFHNTVDDSLLKFAVILSRYQGKWLFCQHRDRDTYECPGGRREAGEKIEHTARRELYEETGAVGFTLTPLSAYSVRETAGAPDTPGISYGMLYYGDITELGPIPEGYEIARTALFREPPANWTYPDIQPVLLGYLKAWLRESGDGGANDF</sequence>
<dbReference type="GO" id="GO:0016787">
    <property type="term" value="F:hydrolase activity"/>
    <property type="evidence" value="ECO:0007669"/>
    <property type="project" value="UniProtKB-KW"/>
</dbReference>
<dbReference type="InterPro" id="IPR014078">
    <property type="entry name" value="Nudix_YtkD"/>
</dbReference>
<dbReference type="PROSITE" id="PS00893">
    <property type="entry name" value="NUDIX_BOX"/>
    <property type="match status" value="1"/>
</dbReference>
<dbReference type="EMBL" id="QRZM01000005">
    <property type="protein sequence ID" value="RGV75317.1"/>
    <property type="molecule type" value="Genomic_DNA"/>
</dbReference>
<protein>
    <submittedName>
        <fullName evidence="3">NUDIX domain-containing protein</fullName>
    </submittedName>
</protein>
<dbReference type="CDD" id="cd04665">
    <property type="entry name" value="NUDIX_RppH"/>
    <property type="match status" value="1"/>
</dbReference>
<gene>
    <name evidence="3" type="ORF">DWW02_13485</name>
</gene>
<accession>A0A412Z5R7</accession>
<dbReference type="SUPFAM" id="SSF55811">
    <property type="entry name" value="Nudix"/>
    <property type="match status" value="1"/>
</dbReference>
<evidence type="ECO:0000256" key="1">
    <source>
        <dbReference type="ARBA" id="ARBA00022801"/>
    </source>
</evidence>
<dbReference type="RefSeq" id="WP_118018735.1">
    <property type="nucleotide sequence ID" value="NZ_CAUHGS010000012.1"/>
</dbReference>
<evidence type="ECO:0000259" key="2">
    <source>
        <dbReference type="PROSITE" id="PS51462"/>
    </source>
</evidence>
<dbReference type="InterPro" id="IPR000086">
    <property type="entry name" value="NUDIX_hydrolase_dom"/>
</dbReference>
<evidence type="ECO:0000313" key="4">
    <source>
        <dbReference type="Proteomes" id="UP000284543"/>
    </source>
</evidence>
<comment type="caution">
    <text evidence="3">The sequence shown here is derived from an EMBL/GenBank/DDBJ whole genome shotgun (WGS) entry which is preliminary data.</text>
</comment>
<dbReference type="Proteomes" id="UP000284543">
    <property type="component" value="Unassembled WGS sequence"/>
</dbReference>
<dbReference type="Pfam" id="PF00293">
    <property type="entry name" value="NUDIX"/>
    <property type="match status" value="1"/>
</dbReference>
<keyword evidence="1" id="KW-0378">Hydrolase</keyword>
<dbReference type="Gene3D" id="3.90.79.10">
    <property type="entry name" value="Nucleoside Triphosphate Pyrophosphohydrolase"/>
    <property type="match status" value="1"/>
</dbReference>
<reference evidence="3 4" key="1">
    <citation type="submission" date="2018-08" db="EMBL/GenBank/DDBJ databases">
        <title>A genome reference for cultivated species of the human gut microbiota.</title>
        <authorList>
            <person name="Zou Y."/>
            <person name="Xue W."/>
            <person name="Luo G."/>
        </authorList>
    </citation>
    <scope>NUCLEOTIDE SEQUENCE [LARGE SCALE GENOMIC DNA]</scope>
    <source>
        <strain evidence="3 4">AF14-18</strain>
    </source>
</reference>